<comment type="cofactor">
    <cofactor evidence="1 19">
        <name>Mg(2+)</name>
        <dbReference type="ChEBI" id="CHEBI:18420"/>
    </cofactor>
</comment>
<comment type="subcellular location">
    <subcellularLocation>
        <location evidence="2 19">Cell membrane</location>
        <topology evidence="2 19">Multi-pass membrane protein</topology>
    </subcellularLocation>
</comment>
<dbReference type="EC" id="2.7.8.26" evidence="5 19"/>
<feature type="transmembrane region" description="Helical" evidence="19">
    <location>
        <begin position="168"/>
        <end position="188"/>
    </location>
</feature>
<comment type="catalytic activity">
    <reaction evidence="18 19">
        <text>alpha-ribazole 5'-phosphate + adenosylcob(III)inamide-GDP = adenosylcob(III)alamin 5'-phosphate + GMP + H(+)</text>
        <dbReference type="Rhea" id="RHEA:23560"/>
        <dbReference type="ChEBI" id="CHEBI:15378"/>
        <dbReference type="ChEBI" id="CHEBI:57918"/>
        <dbReference type="ChEBI" id="CHEBI:58115"/>
        <dbReference type="ChEBI" id="CHEBI:60487"/>
        <dbReference type="ChEBI" id="CHEBI:60493"/>
        <dbReference type="EC" id="2.7.8.26"/>
    </reaction>
</comment>
<evidence type="ECO:0000256" key="6">
    <source>
        <dbReference type="ARBA" id="ARBA00015850"/>
    </source>
</evidence>
<dbReference type="GO" id="GO:0005886">
    <property type="term" value="C:plasma membrane"/>
    <property type="evidence" value="ECO:0007669"/>
    <property type="project" value="UniProtKB-SubCell"/>
</dbReference>
<dbReference type="InterPro" id="IPR003805">
    <property type="entry name" value="CobS"/>
</dbReference>
<keyword evidence="8 19" id="KW-0169">Cobalamin biosynthesis</keyword>
<evidence type="ECO:0000256" key="17">
    <source>
        <dbReference type="ARBA" id="ARBA00048623"/>
    </source>
</evidence>
<keyword evidence="13 19" id="KW-0472">Membrane</keyword>
<keyword evidence="12 19" id="KW-1133">Transmembrane helix</keyword>
<reference evidence="20 21" key="1">
    <citation type="submission" date="2020-08" db="EMBL/GenBank/DDBJ databases">
        <title>Bridging the membrane lipid divide: bacteria of the FCB group superphylum have the potential to synthesize archaeal ether lipids.</title>
        <authorList>
            <person name="Villanueva L."/>
            <person name="Von Meijenfeldt F.A.B."/>
            <person name="Westbye A.B."/>
            <person name="Yadav S."/>
            <person name="Hopmans E.C."/>
            <person name="Dutilh B.E."/>
            <person name="Sinninghe Damste J.S."/>
        </authorList>
    </citation>
    <scope>NUCLEOTIDE SEQUENCE [LARGE SCALE GENOMIC DNA]</scope>
    <source>
        <strain evidence="20">NIOZ-UU36</strain>
    </source>
</reference>
<evidence type="ECO:0000256" key="14">
    <source>
        <dbReference type="ARBA" id="ARBA00025228"/>
    </source>
</evidence>
<evidence type="ECO:0000256" key="1">
    <source>
        <dbReference type="ARBA" id="ARBA00001946"/>
    </source>
</evidence>
<evidence type="ECO:0000256" key="11">
    <source>
        <dbReference type="ARBA" id="ARBA00022842"/>
    </source>
</evidence>
<evidence type="ECO:0000256" key="16">
    <source>
        <dbReference type="ARBA" id="ARBA00032853"/>
    </source>
</evidence>
<dbReference type="GO" id="GO:0009236">
    <property type="term" value="P:cobalamin biosynthetic process"/>
    <property type="evidence" value="ECO:0007669"/>
    <property type="project" value="UniProtKB-UniRule"/>
</dbReference>
<evidence type="ECO:0000313" key="21">
    <source>
        <dbReference type="Proteomes" id="UP000614469"/>
    </source>
</evidence>
<comment type="catalytic activity">
    <reaction evidence="17 19">
        <text>alpha-ribazole + adenosylcob(III)inamide-GDP = adenosylcob(III)alamin + GMP + H(+)</text>
        <dbReference type="Rhea" id="RHEA:16049"/>
        <dbReference type="ChEBI" id="CHEBI:10329"/>
        <dbReference type="ChEBI" id="CHEBI:15378"/>
        <dbReference type="ChEBI" id="CHEBI:18408"/>
        <dbReference type="ChEBI" id="CHEBI:58115"/>
        <dbReference type="ChEBI" id="CHEBI:60487"/>
        <dbReference type="EC" id="2.7.8.26"/>
    </reaction>
</comment>
<dbReference type="GO" id="GO:0008818">
    <property type="term" value="F:cobalamin 5'-phosphate synthase activity"/>
    <property type="evidence" value="ECO:0007669"/>
    <property type="project" value="UniProtKB-UniRule"/>
</dbReference>
<evidence type="ECO:0000256" key="3">
    <source>
        <dbReference type="ARBA" id="ARBA00004663"/>
    </source>
</evidence>
<evidence type="ECO:0000256" key="8">
    <source>
        <dbReference type="ARBA" id="ARBA00022573"/>
    </source>
</evidence>
<feature type="transmembrane region" description="Helical" evidence="19">
    <location>
        <begin position="132"/>
        <end position="156"/>
    </location>
</feature>
<dbReference type="UniPathway" id="UPA00148">
    <property type="reaction ID" value="UER00238"/>
</dbReference>
<keyword evidence="10 19" id="KW-0812">Transmembrane</keyword>
<keyword evidence="9 19" id="KW-0808">Transferase</keyword>
<dbReference type="PANTHER" id="PTHR34148:SF1">
    <property type="entry name" value="ADENOSYLCOBINAMIDE-GDP RIBAZOLETRANSFERASE"/>
    <property type="match status" value="1"/>
</dbReference>
<comment type="caution">
    <text evidence="20">The sequence shown here is derived from an EMBL/GenBank/DDBJ whole genome shotgun (WGS) entry which is preliminary data.</text>
</comment>
<dbReference type="EMBL" id="JACNJN010000085">
    <property type="protein sequence ID" value="MBC8334935.1"/>
    <property type="molecule type" value="Genomic_DNA"/>
</dbReference>
<dbReference type="PANTHER" id="PTHR34148">
    <property type="entry name" value="ADENOSYLCOBINAMIDE-GDP RIBAZOLETRANSFERASE"/>
    <property type="match status" value="1"/>
</dbReference>
<dbReference type="Pfam" id="PF02654">
    <property type="entry name" value="CobS"/>
    <property type="match status" value="1"/>
</dbReference>
<gene>
    <name evidence="19 20" type="primary">cobS</name>
    <name evidence="20" type="ORF">H8E29_06710</name>
</gene>
<comment type="similarity">
    <text evidence="4 19">Belongs to the CobS family.</text>
</comment>
<comment type="function">
    <text evidence="14 19">Joins adenosylcobinamide-GDP and alpha-ribazole to generate adenosylcobalamin (Ado-cobalamin). Also synthesizes adenosylcobalamin 5'-phosphate from adenosylcobinamide-GDP and alpha-ribazole 5'-phosphate.</text>
</comment>
<evidence type="ECO:0000313" key="20">
    <source>
        <dbReference type="EMBL" id="MBC8334935.1"/>
    </source>
</evidence>
<dbReference type="NCBIfam" id="TIGR00317">
    <property type="entry name" value="cobS"/>
    <property type="match status" value="1"/>
</dbReference>
<evidence type="ECO:0000256" key="18">
    <source>
        <dbReference type="ARBA" id="ARBA00049504"/>
    </source>
</evidence>
<protein>
    <recommendedName>
        <fullName evidence="6 19">Adenosylcobinamide-GDP ribazoletransferase</fullName>
        <ecNumber evidence="5 19">2.7.8.26</ecNumber>
    </recommendedName>
    <alternativeName>
        <fullName evidence="16 19">Cobalamin synthase</fullName>
    </alternativeName>
    <alternativeName>
        <fullName evidence="15 19">Cobalamin-5'-phosphate synthase</fullName>
    </alternativeName>
</protein>
<name>A0A8J6THS0_9CHLR</name>
<evidence type="ECO:0000256" key="5">
    <source>
        <dbReference type="ARBA" id="ARBA00013200"/>
    </source>
</evidence>
<accession>A0A8J6THS0</accession>
<dbReference type="Proteomes" id="UP000614469">
    <property type="component" value="Unassembled WGS sequence"/>
</dbReference>
<feature type="transmembrane region" description="Helical" evidence="19">
    <location>
        <begin position="31"/>
        <end position="49"/>
    </location>
</feature>
<evidence type="ECO:0000256" key="9">
    <source>
        <dbReference type="ARBA" id="ARBA00022679"/>
    </source>
</evidence>
<dbReference type="AlphaFoldDB" id="A0A8J6THS0"/>
<feature type="transmembrane region" description="Helical" evidence="19">
    <location>
        <begin position="107"/>
        <end position="126"/>
    </location>
</feature>
<feature type="transmembrane region" description="Helical" evidence="19">
    <location>
        <begin position="194"/>
        <end position="212"/>
    </location>
</feature>
<evidence type="ECO:0000256" key="15">
    <source>
        <dbReference type="ARBA" id="ARBA00032605"/>
    </source>
</evidence>
<evidence type="ECO:0000256" key="4">
    <source>
        <dbReference type="ARBA" id="ARBA00010561"/>
    </source>
</evidence>
<organism evidence="20 21">
    <name type="scientific">Candidatus Desulfolinea nitratireducens</name>
    <dbReference type="NCBI Taxonomy" id="2841698"/>
    <lineage>
        <taxon>Bacteria</taxon>
        <taxon>Bacillati</taxon>
        <taxon>Chloroflexota</taxon>
        <taxon>Anaerolineae</taxon>
        <taxon>Anaerolineales</taxon>
        <taxon>Anaerolineales incertae sedis</taxon>
        <taxon>Candidatus Desulfolinea</taxon>
    </lineage>
</organism>
<evidence type="ECO:0000256" key="2">
    <source>
        <dbReference type="ARBA" id="ARBA00004651"/>
    </source>
</evidence>
<evidence type="ECO:0000256" key="13">
    <source>
        <dbReference type="ARBA" id="ARBA00023136"/>
    </source>
</evidence>
<keyword evidence="7 19" id="KW-1003">Cell membrane</keyword>
<keyword evidence="11 19" id="KW-0460">Magnesium</keyword>
<dbReference type="HAMAP" id="MF_00719">
    <property type="entry name" value="CobS"/>
    <property type="match status" value="1"/>
</dbReference>
<evidence type="ECO:0000256" key="10">
    <source>
        <dbReference type="ARBA" id="ARBA00022692"/>
    </source>
</evidence>
<comment type="pathway">
    <text evidence="3 19">Cofactor biosynthesis; adenosylcobalamin biosynthesis; adenosylcobalamin from cob(II)yrinate a,c-diamide: step 7/7.</text>
</comment>
<evidence type="ECO:0000256" key="7">
    <source>
        <dbReference type="ARBA" id="ARBA00022475"/>
    </source>
</evidence>
<sequence>MITSLLTAFQFLTTFPALIRRPFTSQELGRSVGYFPVVGLALGGVLYGLGSGLELIFSTQIVSVIVLAAWLLLTRALHFDGFLDSCDGLFGGFTPERRLEIMRDSRVGAFGVAGGVVLLLSKYAAMTSLPNLSGLLLAPVFGRWALSIAIFAFPYAREKGMGRGMKENVRWPQVILATVLTVLGAWFFADWIGLLTFAISGIILWLGASFILRRVPGLTGDSYGALCELIELAVLLIFTTGVAI</sequence>
<proteinExistence type="inferred from homology"/>
<feature type="transmembrane region" description="Helical" evidence="19">
    <location>
        <begin position="55"/>
        <end position="73"/>
    </location>
</feature>
<feature type="transmembrane region" description="Helical" evidence="19">
    <location>
        <begin position="224"/>
        <end position="243"/>
    </location>
</feature>
<evidence type="ECO:0000256" key="12">
    <source>
        <dbReference type="ARBA" id="ARBA00022989"/>
    </source>
</evidence>
<evidence type="ECO:0000256" key="19">
    <source>
        <dbReference type="HAMAP-Rule" id="MF_00719"/>
    </source>
</evidence>
<dbReference type="GO" id="GO:0051073">
    <property type="term" value="F:adenosylcobinamide-GDP ribazoletransferase activity"/>
    <property type="evidence" value="ECO:0007669"/>
    <property type="project" value="UniProtKB-UniRule"/>
</dbReference>